<evidence type="ECO:0000313" key="2">
    <source>
        <dbReference type="EMBL" id="GBP13297.1"/>
    </source>
</evidence>
<evidence type="ECO:0000313" key="3">
    <source>
        <dbReference type="Proteomes" id="UP000299102"/>
    </source>
</evidence>
<gene>
    <name evidence="2" type="ORF">EVAR_8217_1</name>
</gene>
<dbReference type="AlphaFoldDB" id="A0A4C1TIN1"/>
<name>A0A4C1TIN1_EUMVA</name>
<accession>A0A4C1TIN1</accession>
<feature type="compositionally biased region" description="Basic residues" evidence="1">
    <location>
        <begin position="128"/>
        <end position="144"/>
    </location>
</feature>
<reference evidence="2 3" key="1">
    <citation type="journal article" date="2019" name="Commun. Biol.">
        <title>The bagworm genome reveals a unique fibroin gene that provides high tensile strength.</title>
        <authorList>
            <person name="Kono N."/>
            <person name="Nakamura H."/>
            <person name="Ohtoshi R."/>
            <person name="Tomita M."/>
            <person name="Numata K."/>
            <person name="Arakawa K."/>
        </authorList>
    </citation>
    <scope>NUCLEOTIDE SEQUENCE [LARGE SCALE GENOMIC DNA]</scope>
</reference>
<keyword evidence="3" id="KW-1185">Reference proteome</keyword>
<proteinExistence type="predicted"/>
<comment type="caution">
    <text evidence="2">The sequence shown here is derived from an EMBL/GenBank/DDBJ whole genome shotgun (WGS) entry which is preliminary data.</text>
</comment>
<sequence>MSVRDAVVKARISRPRSGLIRGSATGGLEPSEAGAGGARISGVAALMAGAARGRELDACGAIVVVSGVREQWTGGSPPPHYSPQRPRPSRHTPLAPPSTDTTRDSLLARPTSRSDNTATALPAPYRSNPRRLRGKLRHEYRRKR</sequence>
<evidence type="ECO:0000256" key="1">
    <source>
        <dbReference type="SAM" id="MobiDB-lite"/>
    </source>
</evidence>
<dbReference type="EMBL" id="BGZK01000056">
    <property type="protein sequence ID" value="GBP13297.1"/>
    <property type="molecule type" value="Genomic_DNA"/>
</dbReference>
<feature type="region of interest" description="Disordered" evidence="1">
    <location>
        <begin position="70"/>
        <end position="144"/>
    </location>
</feature>
<organism evidence="2 3">
    <name type="scientific">Eumeta variegata</name>
    <name type="common">Bagworm moth</name>
    <name type="synonym">Eumeta japonica</name>
    <dbReference type="NCBI Taxonomy" id="151549"/>
    <lineage>
        <taxon>Eukaryota</taxon>
        <taxon>Metazoa</taxon>
        <taxon>Ecdysozoa</taxon>
        <taxon>Arthropoda</taxon>
        <taxon>Hexapoda</taxon>
        <taxon>Insecta</taxon>
        <taxon>Pterygota</taxon>
        <taxon>Neoptera</taxon>
        <taxon>Endopterygota</taxon>
        <taxon>Lepidoptera</taxon>
        <taxon>Glossata</taxon>
        <taxon>Ditrysia</taxon>
        <taxon>Tineoidea</taxon>
        <taxon>Psychidae</taxon>
        <taxon>Oiketicinae</taxon>
        <taxon>Eumeta</taxon>
    </lineage>
</organism>
<dbReference type="Proteomes" id="UP000299102">
    <property type="component" value="Unassembled WGS sequence"/>
</dbReference>
<dbReference type="OrthoDB" id="7480304at2759"/>
<protein>
    <submittedName>
        <fullName evidence="2">Uncharacterized protein</fullName>
    </submittedName>
</protein>